<protein>
    <submittedName>
        <fullName evidence="1">Uncharacterized protein</fullName>
    </submittedName>
</protein>
<reference evidence="1 2" key="1">
    <citation type="journal article" date="2013" name="Curr. Biol.">
        <title>The Genome of the Foraminiferan Reticulomyxa filosa.</title>
        <authorList>
            <person name="Glockner G."/>
            <person name="Hulsmann N."/>
            <person name="Schleicher M."/>
            <person name="Noegel A.A."/>
            <person name="Eichinger L."/>
            <person name="Gallinger C."/>
            <person name="Pawlowski J."/>
            <person name="Sierra R."/>
            <person name="Euteneuer U."/>
            <person name="Pillet L."/>
            <person name="Moustafa A."/>
            <person name="Platzer M."/>
            <person name="Groth M."/>
            <person name="Szafranski K."/>
            <person name="Schliwa M."/>
        </authorList>
    </citation>
    <scope>NUCLEOTIDE SEQUENCE [LARGE SCALE GENOMIC DNA]</scope>
</reference>
<comment type="caution">
    <text evidence="1">The sequence shown here is derived from an EMBL/GenBank/DDBJ whole genome shotgun (WGS) entry which is preliminary data.</text>
</comment>
<dbReference type="Proteomes" id="UP000023152">
    <property type="component" value="Unassembled WGS sequence"/>
</dbReference>
<gene>
    <name evidence="1" type="ORF">RFI_27012</name>
</gene>
<evidence type="ECO:0000313" key="1">
    <source>
        <dbReference type="EMBL" id="ETO10366.1"/>
    </source>
</evidence>
<evidence type="ECO:0000313" key="2">
    <source>
        <dbReference type="Proteomes" id="UP000023152"/>
    </source>
</evidence>
<dbReference type="EMBL" id="ASPP01023505">
    <property type="protein sequence ID" value="ETO10366.1"/>
    <property type="molecule type" value="Genomic_DNA"/>
</dbReference>
<name>X6M9S5_RETFI</name>
<sequence>MGNSLSEQNFSQKSLQGTFEEDQLLQSYDVSCKPSFCRDSTIIAFNLKQKIKKKQIKQNKTKKGRKIIQCGFSSQFQIREKEKKKGAFKKKKNVNVIETADKSLKKP</sequence>
<proteinExistence type="predicted"/>
<accession>X6M9S5</accession>
<organism evidence="1 2">
    <name type="scientific">Reticulomyxa filosa</name>
    <dbReference type="NCBI Taxonomy" id="46433"/>
    <lineage>
        <taxon>Eukaryota</taxon>
        <taxon>Sar</taxon>
        <taxon>Rhizaria</taxon>
        <taxon>Retaria</taxon>
        <taxon>Foraminifera</taxon>
        <taxon>Monothalamids</taxon>
        <taxon>Reticulomyxidae</taxon>
        <taxon>Reticulomyxa</taxon>
    </lineage>
</organism>
<keyword evidence="2" id="KW-1185">Reference proteome</keyword>
<dbReference type="AlphaFoldDB" id="X6M9S5"/>